<dbReference type="InterPro" id="IPR036396">
    <property type="entry name" value="Cyt_P450_sf"/>
</dbReference>
<dbReference type="GO" id="GO:0016705">
    <property type="term" value="F:oxidoreductase activity, acting on paired donors, with incorporation or reduction of molecular oxygen"/>
    <property type="evidence" value="ECO:0007669"/>
    <property type="project" value="InterPro"/>
</dbReference>
<feature type="compositionally biased region" description="Basic and acidic residues" evidence="2">
    <location>
        <begin position="130"/>
        <end position="147"/>
    </location>
</feature>
<evidence type="ECO:0000313" key="4">
    <source>
        <dbReference type="Proteomes" id="UP000198802"/>
    </source>
</evidence>
<accession>A0A0S4QT55</accession>
<dbReference type="GO" id="GO:0020037">
    <property type="term" value="F:heme binding"/>
    <property type="evidence" value="ECO:0007669"/>
    <property type="project" value="InterPro"/>
</dbReference>
<organism evidence="3 4">
    <name type="scientific">Parafrankia irregularis</name>
    <dbReference type="NCBI Taxonomy" id="795642"/>
    <lineage>
        <taxon>Bacteria</taxon>
        <taxon>Bacillati</taxon>
        <taxon>Actinomycetota</taxon>
        <taxon>Actinomycetes</taxon>
        <taxon>Frankiales</taxon>
        <taxon>Frankiaceae</taxon>
        <taxon>Parafrankia</taxon>
    </lineage>
</organism>
<dbReference type="PANTHER" id="PTHR46696">
    <property type="entry name" value="P450, PUTATIVE (EUROFUNG)-RELATED"/>
    <property type="match status" value="1"/>
</dbReference>
<dbReference type="Gene3D" id="1.10.630.10">
    <property type="entry name" value="Cytochrome P450"/>
    <property type="match status" value="1"/>
</dbReference>
<protein>
    <submittedName>
        <fullName evidence="3">Cytochrome P450</fullName>
    </submittedName>
</protein>
<name>A0A0S4QT55_9ACTN</name>
<dbReference type="RefSeq" id="WP_091282769.1">
    <property type="nucleotide sequence ID" value="NZ_FAOZ01000023.1"/>
</dbReference>
<proteinExistence type="inferred from homology"/>
<evidence type="ECO:0000256" key="1">
    <source>
        <dbReference type="ARBA" id="ARBA00010617"/>
    </source>
</evidence>
<feature type="compositionally biased region" description="Pro residues" evidence="2">
    <location>
        <begin position="118"/>
        <end position="128"/>
    </location>
</feature>
<dbReference type="EMBL" id="FAOZ01000023">
    <property type="protein sequence ID" value="CUU58923.1"/>
    <property type="molecule type" value="Genomic_DNA"/>
</dbReference>
<dbReference type="GO" id="GO:0005506">
    <property type="term" value="F:iron ion binding"/>
    <property type="evidence" value="ECO:0007669"/>
    <property type="project" value="InterPro"/>
</dbReference>
<dbReference type="GO" id="GO:0004497">
    <property type="term" value="F:monooxygenase activity"/>
    <property type="evidence" value="ECO:0007669"/>
    <property type="project" value="InterPro"/>
</dbReference>
<dbReference type="CDD" id="cd20623">
    <property type="entry name" value="CYP_unk"/>
    <property type="match status" value="1"/>
</dbReference>
<gene>
    <name evidence="3" type="ORF">Ga0074812_12351</name>
</gene>
<feature type="compositionally biased region" description="Low complexity" evidence="2">
    <location>
        <begin position="47"/>
        <end position="111"/>
    </location>
</feature>
<dbReference type="PRINTS" id="PR00359">
    <property type="entry name" value="BP450"/>
</dbReference>
<evidence type="ECO:0000313" key="3">
    <source>
        <dbReference type="EMBL" id="CUU58923.1"/>
    </source>
</evidence>
<keyword evidence="4" id="KW-1185">Reference proteome</keyword>
<dbReference type="AlphaFoldDB" id="A0A0S4QT55"/>
<dbReference type="InterPro" id="IPR002397">
    <property type="entry name" value="Cyt_P450_B"/>
</dbReference>
<reference evidence="4" key="1">
    <citation type="submission" date="2015-11" db="EMBL/GenBank/DDBJ databases">
        <authorList>
            <person name="Varghese N."/>
        </authorList>
    </citation>
    <scope>NUCLEOTIDE SEQUENCE [LARGE SCALE GENOMIC DNA]</scope>
    <source>
        <strain evidence="4">DSM 45899</strain>
    </source>
</reference>
<dbReference type="SUPFAM" id="SSF48264">
    <property type="entry name" value="Cytochrome P450"/>
    <property type="match status" value="1"/>
</dbReference>
<evidence type="ECO:0000256" key="2">
    <source>
        <dbReference type="SAM" id="MobiDB-lite"/>
    </source>
</evidence>
<sequence length="551" mass="58336">MTDPHSRQPGACPSGMPRPLSGARQYSPLRQYGTSCPAPSTTRRGEAPGTGRTRGSAGPGSSSSPAVPAAPATPAASTASAMPASSAPPGTADAPTTALGFTGTPGATAAGPPEPRRPGSPPVPPIAPPGERDRGQEPARQPDDRSTFEARWPAHHGAARLPAEGPGNRRAAFYHQIRDEHGPVAPVLLEGDIPAWLVLGYREVVYVAGTPALFGRDARIWNAWDLVPSGWPLQPIVGQRPSLRSLDGPAHTRRLAAIGDVVGRFESHDLRARVTRGADTLIDAVAGNGRAELMSQYAGPLPAMVNAEMWGLPAGDLTALARDLTLLVSGGTGARDARRRVHAMLVRVVRRRRDQPCDDAVSALIAHPAELTDEEIVEDVMATLTVAQAPTADWIGNTLRLMLTDDRFAVDLAGGRLSVGGAMAEVLWADPPIQNLVARWARRDLRLGGRWIRSGDLLIFGLSAANTDPRARPRESGRAAGNNAHLAFGHGEHRCPFPAQMAAETIATTAVEVLLDRLPDLELAVEPTALLWRPSVWVRGLATLPVRFTSP</sequence>
<feature type="compositionally biased region" description="Polar residues" evidence="2">
    <location>
        <begin position="32"/>
        <end position="42"/>
    </location>
</feature>
<comment type="similarity">
    <text evidence="1">Belongs to the cytochrome P450 family.</text>
</comment>
<dbReference type="PANTHER" id="PTHR46696:SF1">
    <property type="entry name" value="CYTOCHROME P450 YJIB-RELATED"/>
    <property type="match status" value="1"/>
</dbReference>
<feature type="region of interest" description="Disordered" evidence="2">
    <location>
        <begin position="1"/>
        <end position="147"/>
    </location>
</feature>
<dbReference type="Proteomes" id="UP000198802">
    <property type="component" value="Unassembled WGS sequence"/>
</dbReference>